<dbReference type="PIRSF" id="PIRSF016305">
    <property type="entry name" value="LCM_mtfrase"/>
    <property type="match status" value="1"/>
</dbReference>
<sequence>MLPPSLPRTGGPRDADVSIRQTDVDAAGARLSAVQRNYIRDPFIRFLVPRAHLQSPRPPLINIGTYVRSAAIDELVTQWLTLSEKEGTKCQIVSLGAGSDTRFWRIETGPHRESLSAYFELDFPEVTTKKAMAIRKSKELSAVLGDRDAVHLEHGGMALHAPRYHLLPVDLRLPPTQALAPLFSGSSSPPILSPTLPTLLLSECVFVYMSPTSSQALLRWFVDYFSSRSEAGASVLGGVVYEMFGLGDPFGKVMLQNLKSRGVSLPGADPYPNKESLPNRFRQYSFTTSQALTLREIRTAFIPSTEQERISRLELLDEIEELELVLEHYAITWGLKVPTETSLSADWNSWGLKEQTDERPGGEDGE</sequence>
<organism evidence="10 11">
    <name type="scientific">Jaapia argillacea MUCL 33604</name>
    <dbReference type="NCBI Taxonomy" id="933084"/>
    <lineage>
        <taxon>Eukaryota</taxon>
        <taxon>Fungi</taxon>
        <taxon>Dikarya</taxon>
        <taxon>Basidiomycota</taxon>
        <taxon>Agaricomycotina</taxon>
        <taxon>Agaricomycetes</taxon>
        <taxon>Agaricomycetidae</taxon>
        <taxon>Jaapiales</taxon>
        <taxon>Jaapiaceae</taxon>
        <taxon>Jaapia</taxon>
    </lineage>
</organism>
<protein>
    <recommendedName>
        <fullName evidence="4 8">Leucine carboxyl methyltransferase 1</fullName>
        <ecNumber evidence="3 8">2.1.1.233</ecNumber>
    </recommendedName>
</protein>
<dbReference type="InterPro" id="IPR007213">
    <property type="entry name" value="Ppm1/Ppm2/Tcmp"/>
</dbReference>
<proteinExistence type="inferred from homology"/>
<name>A0A067PD33_9AGAM</name>
<dbReference type="PANTHER" id="PTHR13600:SF21">
    <property type="entry name" value="LEUCINE CARBOXYL METHYLTRANSFERASE 1"/>
    <property type="match status" value="1"/>
</dbReference>
<dbReference type="PANTHER" id="PTHR13600">
    <property type="entry name" value="LEUCINE CARBOXYL METHYLTRANSFERASE"/>
    <property type="match status" value="1"/>
</dbReference>
<feature type="binding site" evidence="9">
    <location>
        <begin position="170"/>
        <end position="171"/>
    </location>
    <ligand>
        <name>S-adenosyl-L-methionine</name>
        <dbReference type="ChEBI" id="CHEBI:59789"/>
    </ligand>
</feature>
<evidence type="ECO:0000313" key="10">
    <source>
        <dbReference type="EMBL" id="KDQ52823.1"/>
    </source>
</evidence>
<keyword evidence="7 8" id="KW-0949">S-adenosyl-L-methionine</keyword>
<evidence type="ECO:0000256" key="7">
    <source>
        <dbReference type="ARBA" id="ARBA00022691"/>
    </source>
</evidence>
<dbReference type="Proteomes" id="UP000027265">
    <property type="component" value="Unassembled WGS sequence"/>
</dbReference>
<dbReference type="EMBL" id="KL197737">
    <property type="protein sequence ID" value="KDQ52823.1"/>
    <property type="molecule type" value="Genomic_DNA"/>
</dbReference>
<dbReference type="OrthoDB" id="203237at2759"/>
<gene>
    <name evidence="10" type="ORF">JAAARDRAFT_137977</name>
</gene>
<evidence type="ECO:0000256" key="3">
    <source>
        <dbReference type="ARBA" id="ARBA00012834"/>
    </source>
</evidence>
<feature type="binding site" evidence="9">
    <location>
        <position position="96"/>
    </location>
    <ligand>
        <name>S-adenosyl-L-methionine</name>
        <dbReference type="ChEBI" id="CHEBI:59789"/>
    </ligand>
</feature>
<dbReference type="GO" id="GO:0018423">
    <property type="term" value="F:protein C-terminal leucine carboxyl O-methyltransferase activity"/>
    <property type="evidence" value="ECO:0007669"/>
    <property type="project" value="UniProtKB-EC"/>
</dbReference>
<dbReference type="GO" id="GO:0032259">
    <property type="term" value="P:methylation"/>
    <property type="evidence" value="ECO:0007669"/>
    <property type="project" value="UniProtKB-KW"/>
</dbReference>
<dbReference type="FunCoup" id="A0A067PD33">
    <property type="interactions" value="331"/>
</dbReference>
<evidence type="ECO:0000256" key="5">
    <source>
        <dbReference type="ARBA" id="ARBA00022603"/>
    </source>
</evidence>
<evidence type="ECO:0000256" key="8">
    <source>
        <dbReference type="PIRNR" id="PIRNR016305"/>
    </source>
</evidence>
<keyword evidence="11" id="KW-1185">Reference proteome</keyword>
<keyword evidence="5 8" id="KW-0489">Methyltransferase</keyword>
<evidence type="ECO:0000256" key="1">
    <source>
        <dbReference type="ARBA" id="ARBA00000724"/>
    </source>
</evidence>
<comment type="similarity">
    <text evidence="2 8">Belongs to the methyltransferase superfamily. LCMT family.</text>
</comment>
<evidence type="ECO:0000256" key="6">
    <source>
        <dbReference type="ARBA" id="ARBA00022679"/>
    </source>
</evidence>
<dbReference type="STRING" id="933084.A0A067PD33"/>
<dbReference type="HOGENOM" id="CLU_031312_1_0_1"/>
<dbReference type="EC" id="2.1.1.233" evidence="3 8"/>
<dbReference type="InterPro" id="IPR029063">
    <property type="entry name" value="SAM-dependent_MTases_sf"/>
</dbReference>
<evidence type="ECO:0000256" key="2">
    <source>
        <dbReference type="ARBA" id="ARBA00010703"/>
    </source>
</evidence>
<dbReference type="InterPro" id="IPR016651">
    <property type="entry name" value="LCMT1"/>
</dbReference>
<dbReference type="Gene3D" id="3.40.50.150">
    <property type="entry name" value="Vaccinia Virus protein VP39"/>
    <property type="match status" value="1"/>
</dbReference>
<feature type="binding site" evidence="9">
    <location>
        <position position="203"/>
    </location>
    <ligand>
        <name>S-adenosyl-L-methionine</name>
        <dbReference type="ChEBI" id="CHEBI:59789"/>
    </ligand>
</feature>
<comment type="function">
    <text evidence="8">Methylates the carboxyl group of the C-terminal leucine residue of protein phosphatase 2A catalytic subunits to form alpha-leucine ester residues.</text>
</comment>
<reference evidence="11" key="1">
    <citation type="journal article" date="2014" name="Proc. Natl. Acad. Sci. U.S.A.">
        <title>Extensive sampling of basidiomycete genomes demonstrates inadequacy of the white-rot/brown-rot paradigm for wood decay fungi.</title>
        <authorList>
            <person name="Riley R."/>
            <person name="Salamov A.A."/>
            <person name="Brown D.W."/>
            <person name="Nagy L.G."/>
            <person name="Floudas D."/>
            <person name="Held B.W."/>
            <person name="Levasseur A."/>
            <person name="Lombard V."/>
            <person name="Morin E."/>
            <person name="Otillar R."/>
            <person name="Lindquist E.A."/>
            <person name="Sun H."/>
            <person name="LaButti K.M."/>
            <person name="Schmutz J."/>
            <person name="Jabbour D."/>
            <person name="Luo H."/>
            <person name="Baker S.E."/>
            <person name="Pisabarro A.G."/>
            <person name="Walton J.D."/>
            <person name="Blanchette R.A."/>
            <person name="Henrissat B."/>
            <person name="Martin F."/>
            <person name="Cullen D."/>
            <person name="Hibbett D.S."/>
            <person name="Grigoriev I.V."/>
        </authorList>
    </citation>
    <scope>NUCLEOTIDE SEQUENCE [LARGE SCALE GENOMIC DNA]</scope>
    <source>
        <strain evidence="11">MUCL 33604</strain>
    </source>
</reference>
<comment type="catalytic activity">
    <reaction evidence="1 8">
        <text>[phosphatase 2A protein]-C-terminal L-leucine + S-adenosyl-L-methionine = [phosphatase 2A protein]-C-terminal L-leucine methyl ester + S-adenosyl-L-homocysteine</text>
        <dbReference type="Rhea" id="RHEA:48544"/>
        <dbReference type="Rhea" id="RHEA-COMP:12134"/>
        <dbReference type="Rhea" id="RHEA-COMP:12135"/>
        <dbReference type="ChEBI" id="CHEBI:57856"/>
        <dbReference type="ChEBI" id="CHEBI:59789"/>
        <dbReference type="ChEBI" id="CHEBI:90516"/>
        <dbReference type="ChEBI" id="CHEBI:90517"/>
        <dbReference type="EC" id="2.1.1.233"/>
    </reaction>
</comment>
<dbReference type="Pfam" id="PF04072">
    <property type="entry name" value="LCM"/>
    <property type="match status" value="1"/>
</dbReference>
<evidence type="ECO:0000256" key="9">
    <source>
        <dbReference type="PIRSR" id="PIRSR016305-1"/>
    </source>
</evidence>
<keyword evidence="6 8" id="KW-0808">Transferase</keyword>
<evidence type="ECO:0000256" key="4">
    <source>
        <dbReference type="ARBA" id="ARBA00017497"/>
    </source>
</evidence>
<accession>A0A067PD33</accession>
<dbReference type="SUPFAM" id="SSF53335">
    <property type="entry name" value="S-adenosyl-L-methionine-dependent methyltransferases"/>
    <property type="match status" value="1"/>
</dbReference>
<feature type="binding site" evidence="9">
    <location>
        <position position="68"/>
    </location>
    <ligand>
        <name>S-adenosyl-L-methionine</name>
        <dbReference type="ChEBI" id="CHEBI:59789"/>
    </ligand>
</feature>
<evidence type="ECO:0000313" key="11">
    <source>
        <dbReference type="Proteomes" id="UP000027265"/>
    </source>
</evidence>
<dbReference type="AlphaFoldDB" id="A0A067PD33"/>
<dbReference type="InParanoid" id="A0A067PD33"/>